<sequence length="107" mass="12022">MRRLYLINYERYAIEVLEATLKIESEFNVSLKPLKESLQKLRSIGGRVQELTKSGDQSLNRILTEAGRSMNRVLMGDFAVLPDVRKAALRVKEVTNALSALSKVKGS</sequence>
<protein>
    <submittedName>
        <fullName evidence="1">Uncharacterized protein</fullName>
    </submittedName>
</protein>
<dbReference type="EMBL" id="QMRA01000109">
    <property type="protein sequence ID" value="RLE52590.1"/>
    <property type="molecule type" value="Genomic_DNA"/>
</dbReference>
<organism evidence="1 2">
    <name type="scientific">Thermoproteota archaeon</name>
    <dbReference type="NCBI Taxonomy" id="2056631"/>
    <lineage>
        <taxon>Archaea</taxon>
        <taxon>Thermoproteota</taxon>
    </lineage>
</organism>
<dbReference type="Proteomes" id="UP000269499">
    <property type="component" value="Unassembled WGS sequence"/>
</dbReference>
<evidence type="ECO:0000313" key="1">
    <source>
        <dbReference type="EMBL" id="RLE52590.1"/>
    </source>
</evidence>
<comment type="caution">
    <text evidence="1">The sequence shown here is derived from an EMBL/GenBank/DDBJ whole genome shotgun (WGS) entry which is preliminary data.</text>
</comment>
<accession>A0A497F0Z0</accession>
<gene>
    <name evidence="1" type="ORF">DRJ26_04500</name>
</gene>
<dbReference type="AlphaFoldDB" id="A0A497F0Z0"/>
<name>A0A497F0Z0_9CREN</name>
<proteinExistence type="predicted"/>
<evidence type="ECO:0000313" key="2">
    <source>
        <dbReference type="Proteomes" id="UP000269499"/>
    </source>
</evidence>
<reference evidence="1 2" key="1">
    <citation type="submission" date="2018-06" db="EMBL/GenBank/DDBJ databases">
        <title>Extensive metabolic versatility and redundancy in microbially diverse, dynamic hydrothermal sediments.</title>
        <authorList>
            <person name="Dombrowski N."/>
            <person name="Teske A."/>
            <person name="Baker B.J."/>
        </authorList>
    </citation>
    <scope>NUCLEOTIDE SEQUENCE [LARGE SCALE GENOMIC DNA]</scope>
    <source>
        <strain evidence="1">B20_G2</strain>
    </source>
</reference>